<evidence type="ECO:0000259" key="11">
    <source>
        <dbReference type="Pfam" id="PF00850"/>
    </source>
</evidence>
<keyword evidence="6" id="KW-0805">Transcription regulation</keyword>
<dbReference type="InterPro" id="IPR023696">
    <property type="entry name" value="Ureohydrolase_dom_sf"/>
</dbReference>
<feature type="domain" description="Histone deacetylase" evidence="11">
    <location>
        <begin position="39"/>
        <end position="327"/>
    </location>
</feature>
<dbReference type="Pfam" id="PF00850">
    <property type="entry name" value="Hist_deacetyl"/>
    <property type="match status" value="1"/>
</dbReference>
<evidence type="ECO:0000256" key="10">
    <source>
        <dbReference type="SAM" id="MobiDB-lite"/>
    </source>
</evidence>
<sequence>MANLAPIDLQSTAPTASQKKTVAYFYDADVGNYAYVAGHPMKPHRIRMTHSLIMNFELYKKMEIYRAKPATKLEMTQFHTDEYVDFLNKVTPDNMEAYQKEQGRFNVGDDCPVFDGLFEFCGISAGGSMEGAARLNRGKCDVAVNWAGGLHHAKKSEASGFCYINDIVLGILELLRYNQRVLYIDIDVHHGDGVEEAFYTTDRVMTVSFHKYGEYFPGTGELRDIGVGQGKNYAVNFPLRDGIDDRSYKAIFEPVIKAVMEYYQPNAIVLQCGGDSLSGDRLGCFNLSMEGHANCVNFVKSFNLPLLVLGGGGYTMRNVARTWAYETGLLVGSTLGPALPYNDYYEYYAPDYELDVRPSNMDNANSQDYLEKIKVQVIENLKRTTFAPSVQMTDVPRDPEGMNDEAEAELDDADEDENPDSRYTKRGWDKYMERDDELDPSDDEEENENNGVRRQPNAPKRRRNMMDYQNPLAVPDDGAVSARSGRSPAGSANGIGSHTASDDGQEGSQLSDESEGGAFNGAREDSMSSGNRDMDDDDVDMADAPAGGHLAAEGPQEATPPDSPPAAPANSTVPTQDPSNDMVDEIDSAENPEGVTESHHNGQAAIAGEDGAEVEHA</sequence>
<dbReference type="EC" id="3.5.1.98" evidence="2"/>
<keyword evidence="7" id="KW-0804">Transcription</keyword>
<keyword evidence="5" id="KW-0156">Chromatin regulator</keyword>
<comment type="caution">
    <text evidence="12">The sequence shown here is derived from an EMBL/GenBank/DDBJ whole genome shotgun (WGS) entry which is preliminary data.</text>
</comment>
<evidence type="ECO:0000256" key="7">
    <source>
        <dbReference type="ARBA" id="ARBA00023163"/>
    </source>
</evidence>
<dbReference type="GO" id="GO:0033698">
    <property type="term" value="C:Rpd3L complex"/>
    <property type="evidence" value="ECO:0007669"/>
    <property type="project" value="UniProtKB-ARBA"/>
</dbReference>
<organism evidence="12 13">
    <name type="scientific">Cladonia borealis</name>
    <dbReference type="NCBI Taxonomy" id="184061"/>
    <lineage>
        <taxon>Eukaryota</taxon>
        <taxon>Fungi</taxon>
        <taxon>Dikarya</taxon>
        <taxon>Ascomycota</taxon>
        <taxon>Pezizomycotina</taxon>
        <taxon>Lecanoromycetes</taxon>
        <taxon>OSLEUM clade</taxon>
        <taxon>Lecanoromycetidae</taxon>
        <taxon>Lecanorales</taxon>
        <taxon>Lecanorineae</taxon>
        <taxon>Cladoniaceae</taxon>
        <taxon>Cladonia</taxon>
    </lineage>
</organism>
<dbReference type="InterPro" id="IPR037138">
    <property type="entry name" value="His_deacetylse_dom_sf"/>
</dbReference>
<name>A0AA39UYU5_9LECA</name>
<dbReference type="PRINTS" id="PR01270">
    <property type="entry name" value="HDASUPER"/>
</dbReference>
<keyword evidence="3" id="KW-0678">Repressor</keyword>
<dbReference type="GO" id="GO:0031507">
    <property type="term" value="P:heterochromatin formation"/>
    <property type="evidence" value="ECO:0007669"/>
    <property type="project" value="TreeGrafter"/>
</dbReference>
<dbReference type="GO" id="GO:0032221">
    <property type="term" value="C:Rpd3S complex"/>
    <property type="evidence" value="ECO:0007669"/>
    <property type="project" value="UniProtKB-ARBA"/>
</dbReference>
<comment type="subcellular location">
    <subcellularLocation>
        <location evidence="1">Nucleus</location>
    </subcellularLocation>
</comment>
<gene>
    <name evidence="12" type="ORF">JMJ35_008574</name>
</gene>
<dbReference type="SUPFAM" id="SSF52768">
    <property type="entry name" value="Arginase/deacetylase"/>
    <property type="match status" value="1"/>
</dbReference>
<feature type="compositionally biased region" description="Acidic residues" evidence="10">
    <location>
        <begin position="434"/>
        <end position="448"/>
    </location>
</feature>
<dbReference type="Gene3D" id="3.40.800.20">
    <property type="entry name" value="Histone deacetylase domain"/>
    <property type="match status" value="1"/>
</dbReference>
<dbReference type="InterPro" id="IPR023801">
    <property type="entry name" value="His_deacetylse_dom"/>
</dbReference>
<feature type="compositionally biased region" description="Low complexity" evidence="10">
    <location>
        <begin position="478"/>
        <end position="494"/>
    </location>
</feature>
<evidence type="ECO:0000313" key="12">
    <source>
        <dbReference type="EMBL" id="KAK0509203.1"/>
    </source>
</evidence>
<evidence type="ECO:0000313" key="13">
    <source>
        <dbReference type="Proteomes" id="UP001166286"/>
    </source>
</evidence>
<evidence type="ECO:0000256" key="9">
    <source>
        <dbReference type="ARBA" id="ARBA00061569"/>
    </source>
</evidence>
<dbReference type="PRINTS" id="PR01271">
    <property type="entry name" value="HISDACETLASE"/>
</dbReference>
<feature type="compositionally biased region" description="Acidic residues" evidence="10">
    <location>
        <begin position="401"/>
        <end position="418"/>
    </location>
</feature>
<evidence type="ECO:0000256" key="2">
    <source>
        <dbReference type="ARBA" id="ARBA00012111"/>
    </source>
</evidence>
<dbReference type="AlphaFoldDB" id="A0AA39UYU5"/>
<dbReference type="FunFam" id="3.40.800.20:FF:000001">
    <property type="entry name" value="Histone deacetylase"/>
    <property type="match status" value="1"/>
</dbReference>
<keyword evidence="4" id="KW-0378">Hydrolase</keyword>
<evidence type="ECO:0000256" key="6">
    <source>
        <dbReference type="ARBA" id="ARBA00023015"/>
    </source>
</evidence>
<proteinExistence type="inferred from homology"/>
<dbReference type="InterPro" id="IPR000286">
    <property type="entry name" value="HDACs"/>
</dbReference>
<dbReference type="GO" id="GO:0141221">
    <property type="term" value="F:histone deacetylase activity, hydrolytic mechanism"/>
    <property type="evidence" value="ECO:0007669"/>
    <property type="project" value="UniProtKB-EC"/>
</dbReference>
<dbReference type="InterPro" id="IPR003084">
    <property type="entry name" value="HDAC_I/II"/>
</dbReference>
<evidence type="ECO:0000256" key="8">
    <source>
        <dbReference type="ARBA" id="ARBA00023242"/>
    </source>
</evidence>
<evidence type="ECO:0000256" key="3">
    <source>
        <dbReference type="ARBA" id="ARBA00022491"/>
    </source>
</evidence>
<evidence type="ECO:0000256" key="1">
    <source>
        <dbReference type="ARBA" id="ARBA00004123"/>
    </source>
</evidence>
<dbReference type="Proteomes" id="UP001166286">
    <property type="component" value="Unassembled WGS sequence"/>
</dbReference>
<feature type="compositionally biased region" description="Polar residues" evidence="10">
    <location>
        <begin position="570"/>
        <end position="579"/>
    </location>
</feature>
<feature type="region of interest" description="Disordered" evidence="10">
    <location>
        <begin position="389"/>
        <end position="617"/>
    </location>
</feature>
<accession>A0AA39UYU5</accession>
<dbReference type="EMBL" id="JAFEKC020000019">
    <property type="protein sequence ID" value="KAK0509203.1"/>
    <property type="molecule type" value="Genomic_DNA"/>
</dbReference>
<feature type="compositionally biased region" description="Basic and acidic residues" evidence="10">
    <location>
        <begin position="419"/>
        <end position="433"/>
    </location>
</feature>
<dbReference type="PANTHER" id="PTHR10625">
    <property type="entry name" value="HISTONE DEACETYLASE HDAC1-RELATED"/>
    <property type="match status" value="1"/>
</dbReference>
<keyword evidence="8" id="KW-0539">Nucleus</keyword>
<dbReference type="GO" id="GO:0070210">
    <property type="term" value="C:Rpd3L-Expanded complex"/>
    <property type="evidence" value="ECO:0007669"/>
    <property type="project" value="TreeGrafter"/>
</dbReference>
<keyword evidence="13" id="KW-1185">Reference proteome</keyword>
<protein>
    <recommendedName>
        <fullName evidence="2">histone deacetylase</fullName>
        <ecNumber evidence="2">3.5.1.98</ecNumber>
    </recommendedName>
</protein>
<comment type="similarity">
    <text evidence="9">Belongs to the histone deacetylase family. HD Type 1 subfamily.</text>
</comment>
<evidence type="ECO:0000256" key="4">
    <source>
        <dbReference type="ARBA" id="ARBA00022801"/>
    </source>
</evidence>
<evidence type="ECO:0000256" key="5">
    <source>
        <dbReference type="ARBA" id="ARBA00022853"/>
    </source>
</evidence>
<dbReference type="PANTHER" id="PTHR10625:SF10">
    <property type="entry name" value="HISTONE DEACETYLASE HDAC1"/>
    <property type="match status" value="1"/>
</dbReference>
<reference evidence="12" key="1">
    <citation type="submission" date="2023-03" db="EMBL/GenBank/DDBJ databases">
        <title>Complete genome of Cladonia borealis.</title>
        <authorList>
            <person name="Park H."/>
        </authorList>
    </citation>
    <scope>NUCLEOTIDE SEQUENCE</scope>
    <source>
        <strain evidence="12">ANT050790</strain>
    </source>
</reference>